<feature type="domain" description="Aminoglycoside phosphotransferase" evidence="1">
    <location>
        <begin position="100"/>
        <end position="315"/>
    </location>
</feature>
<dbReference type="PANTHER" id="PTHR21310:SF37">
    <property type="entry name" value="AMINOGLYCOSIDE PHOSPHOTRANSFERASE DOMAIN-CONTAINING PROTEIN"/>
    <property type="match status" value="1"/>
</dbReference>
<dbReference type="OrthoDB" id="10003767at2759"/>
<dbReference type="OMA" id="WEFAQTA"/>
<dbReference type="AlphaFoldDB" id="S3BZL1"/>
<evidence type="ECO:0000259" key="1">
    <source>
        <dbReference type="Pfam" id="PF01636"/>
    </source>
</evidence>
<sequence length="433" mass="47939">MAPKDKNNKLPPSSRWTSLENWDYNGMKERLESHFPALDTSVLKEHAEAVLGESMTLSTPFSAGQYWVCFELIAADGRLVIARVRLPRHPSLLASYTAEDERYQIECEVATMHYVRQKLPRVKIPRIYAYEPAGSPRAVAAGAAYMLIEGFYGNTLQDVEFDICQLPQSTQEHIITQWTRAQADIATLTLPCIGSIAAVTPQGEPVAGRLSTAKAEGLADAGPFLTTAAYFSMVADAAVSGLALADGNNKSGLSWEALGKLVFRDIVQTTGLYSDACQRFPLFHMDMGTQNILVDDAFNFLAVIDWEFAQTAPWAINYYPFPFPLLHTDTEVEERLQDTEHIGHANMARQDFSRKLYARKFREAEEALSLDAEGSFSATLDSAPSRIYACFTRLGDDPAADEHHVEVMVQLAFGYGGAKAKEYLASIKQGRTD</sequence>
<name>S3BZL1_OPHP1</name>
<reference evidence="2 3" key="1">
    <citation type="journal article" date="2013" name="BMC Genomics">
        <title>The genome and transcriptome of the pine saprophyte Ophiostoma piceae, and a comparison with the bark beetle-associated pine pathogen Grosmannia clavigera.</title>
        <authorList>
            <person name="Haridas S."/>
            <person name="Wang Y."/>
            <person name="Lim L."/>
            <person name="Massoumi Alamouti S."/>
            <person name="Jackman S."/>
            <person name="Docking R."/>
            <person name="Robertson G."/>
            <person name="Birol I."/>
            <person name="Bohlmann J."/>
            <person name="Breuil C."/>
        </authorList>
    </citation>
    <scope>NUCLEOTIDE SEQUENCE [LARGE SCALE GENOMIC DNA]</scope>
    <source>
        <strain evidence="2 3">UAMH 11346</strain>
    </source>
</reference>
<dbReference type="EMBL" id="KE148154">
    <property type="protein sequence ID" value="EPE05967.1"/>
    <property type="molecule type" value="Genomic_DNA"/>
</dbReference>
<evidence type="ECO:0000313" key="2">
    <source>
        <dbReference type="EMBL" id="EPE05967.1"/>
    </source>
</evidence>
<dbReference type="HOGENOM" id="CLU_630250_0_0_1"/>
<dbReference type="InterPro" id="IPR011009">
    <property type="entry name" value="Kinase-like_dom_sf"/>
</dbReference>
<dbReference type="InterPro" id="IPR051678">
    <property type="entry name" value="AGP_Transferase"/>
</dbReference>
<proteinExistence type="predicted"/>
<dbReference type="InterPro" id="IPR002575">
    <property type="entry name" value="Aminoglycoside_PTrfase"/>
</dbReference>
<organism evidence="2 3">
    <name type="scientific">Ophiostoma piceae (strain UAMH 11346)</name>
    <name type="common">Sap stain fungus</name>
    <dbReference type="NCBI Taxonomy" id="1262450"/>
    <lineage>
        <taxon>Eukaryota</taxon>
        <taxon>Fungi</taxon>
        <taxon>Dikarya</taxon>
        <taxon>Ascomycota</taxon>
        <taxon>Pezizomycotina</taxon>
        <taxon>Sordariomycetes</taxon>
        <taxon>Sordariomycetidae</taxon>
        <taxon>Ophiostomatales</taxon>
        <taxon>Ophiostomataceae</taxon>
        <taxon>Ophiostoma</taxon>
    </lineage>
</organism>
<evidence type="ECO:0000313" key="3">
    <source>
        <dbReference type="Proteomes" id="UP000016923"/>
    </source>
</evidence>
<dbReference type="PANTHER" id="PTHR21310">
    <property type="entry name" value="AMINOGLYCOSIDE PHOSPHOTRANSFERASE-RELATED-RELATED"/>
    <property type="match status" value="1"/>
</dbReference>
<dbReference type="eggNOG" id="ENOG502SI0S">
    <property type="taxonomic scope" value="Eukaryota"/>
</dbReference>
<keyword evidence="3" id="KW-1185">Reference proteome</keyword>
<accession>S3BZL1</accession>
<dbReference type="Pfam" id="PF01636">
    <property type="entry name" value="APH"/>
    <property type="match status" value="1"/>
</dbReference>
<protein>
    <recommendedName>
        <fullName evidence="1">Aminoglycoside phosphotransferase domain-containing protein</fullName>
    </recommendedName>
</protein>
<gene>
    <name evidence="2" type="ORF">F503_02796</name>
</gene>
<dbReference type="SUPFAM" id="SSF56112">
    <property type="entry name" value="Protein kinase-like (PK-like)"/>
    <property type="match status" value="1"/>
</dbReference>
<dbReference type="Proteomes" id="UP000016923">
    <property type="component" value="Unassembled WGS sequence"/>
</dbReference>
<dbReference type="VEuPathDB" id="FungiDB:F503_02796"/>